<keyword evidence="4" id="KW-1185">Reference proteome</keyword>
<feature type="chain" id="PRO_5027694672" evidence="2">
    <location>
        <begin position="28"/>
        <end position="468"/>
    </location>
</feature>
<organism evidence="4 5">
    <name type="scientific">Actinia tenebrosa</name>
    <name type="common">Australian red waratah sea anemone</name>
    <dbReference type="NCBI Taxonomy" id="6105"/>
    <lineage>
        <taxon>Eukaryota</taxon>
        <taxon>Metazoa</taxon>
        <taxon>Cnidaria</taxon>
        <taxon>Anthozoa</taxon>
        <taxon>Hexacorallia</taxon>
        <taxon>Actiniaria</taxon>
        <taxon>Actiniidae</taxon>
        <taxon>Actinia</taxon>
    </lineage>
</organism>
<gene>
    <name evidence="5" type="primary">LOC116305863</name>
</gene>
<feature type="transmembrane region" description="Helical" evidence="1">
    <location>
        <begin position="417"/>
        <end position="436"/>
    </location>
</feature>
<proteinExistence type="predicted"/>
<dbReference type="PANTHER" id="PTHR14859">
    <property type="entry name" value="CALCOFLUOR WHITE HYPERSENSITIVE PROTEIN PRECURSOR"/>
    <property type="match status" value="1"/>
</dbReference>
<keyword evidence="1" id="KW-0472">Membrane</keyword>
<dbReference type="PANTHER" id="PTHR14859:SF16">
    <property type="entry name" value="ENDONUCLEASE_EXONUCLEASE_PHOSPHATASE DOMAIN-CONTAINING PROTEIN"/>
    <property type="match status" value="1"/>
</dbReference>
<dbReference type="InterPro" id="IPR036691">
    <property type="entry name" value="Endo/exonu/phosph_ase_sf"/>
</dbReference>
<dbReference type="Pfam" id="PF03372">
    <property type="entry name" value="Exo_endo_phos"/>
    <property type="match status" value="1"/>
</dbReference>
<dbReference type="OrthoDB" id="387657at2759"/>
<dbReference type="RefSeq" id="XP_031571706.1">
    <property type="nucleotide sequence ID" value="XM_031715846.1"/>
</dbReference>
<evidence type="ECO:0000313" key="5">
    <source>
        <dbReference type="RefSeq" id="XP_031571706.1"/>
    </source>
</evidence>
<evidence type="ECO:0000259" key="3">
    <source>
        <dbReference type="Pfam" id="PF03372"/>
    </source>
</evidence>
<dbReference type="GO" id="GO:0006506">
    <property type="term" value="P:GPI anchor biosynthetic process"/>
    <property type="evidence" value="ECO:0007669"/>
    <property type="project" value="TreeGrafter"/>
</dbReference>
<dbReference type="GO" id="GO:0003824">
    <property type="term" value="F:catalytic activity"/>
    <property type="evidence" value="ECO:0007669"/>
    <property type="project" value="InterPro"/>
</dbReference>
<evidence type="ECO:0000256" key="1">
    <source>
        <dbReference type="SAM" id="Phobius"/>
    </source>
</evidence>
<sequence length="468" mass="53483">MSCIPRLFYLFLSTIFIFLSQINPTNSHKEIIVATYNLWNVMFTWDARKVFIAEMIQKANPDVIGFQEVRSDLSGHRNQVLEIQTLLGSTYKYYSYHPVRKASSKINQPPPPGWEQEGLGILSKHPIMLSHAVNLKIKTNNPDKNNRIIVHVQLDVNGDELDLTLVHLSYDRQQQCQNAIDVINYLASVGSERSVILGDFNVYEDFRWPVQAILKGSFDPNGDCKPDKYFDAQDSGRGYGYVDAWQSTHAGQKGYTFSNMPEPGLINRPDRILVSRTGLGVLDVKLVGGGTDYRDNHYYSMLNIWHRLKTVLSFANDSLLEGKKPIIYTCHQDCGPHGSCRCGVCVQGGDNNNCDLQFCYECTPSHYNSMVVLIFCAVVYSGLIFYIMIKLLFKYFFAGRARRVNQRLLFLLPNRTLFFFLVSIIFVIYMITILNFSDTLDTVLGRITEEMYPSDHLMVVATLKLTYR</sequence>
<dbReference type="GO" id="GO:0005783">
    <property type="term" value="C:endoplasmic reticulum"/>
    <property type="evidence" value="ECO:0007669"/>
    <property type="project" value="TreeGrafter"/>
</dbReference>
<name>A0A6P8IWE3_ACTTE</name>
<dbReference type="Proteomes" id="UP000515163">
    <property type="component" value="Unplaced"/>
</dbReference>
<keyword evidence="1" id="KW-0812">Transmembrane</keyword>
<dbReference type="InParanoid" id="A0A6P8IWE3"/>
<dbReference type="GeneID" id="116305863"/>
<keyword evidence="2" id="KW-0732">Signal</keyword>
<dbReference type="KEGG" id="aten:116305863"/>
<dbReference type="SUPFAM" id="SSF56219">
    <property type="entry name" value="DNase I-like"/>
    <property type="match status" value="1"/>
</dbReference>
<dbReference type="Gene3D" id="3.60.10.10">
    <property type="entry name" value="Endonuclease/exonuclease/phosphatase"/>
    <property type="match status" value="1"/>
</dbReference>
<evidence type="ECO:0000256" key="2">
    <source>
        <dbReference type="SAM" id="SignalP"/>
    </source>
</evidence>
<feature type="signal peptide" evidence="2">
    <location>
        <begin position="1"/>
        <end position="27"/>
    </location>
</feature>
<dbReference type="InterPro" id="IPR051916">
    <property type="entry name" value="GPI-anchor_lipid_remodeler"/>
</dbReference>
<reference evidence="5" key="1">
    <citation type="submission" date="2025-08" db="UniProtKB">
        <authorList>
            <consortium name="RefSeq"/>
        </authorList>
    </citation>
    <scope>IDENTIFICATION</scope>
    <source>
        <tissue evidence="5">Tentacle</tissue>
    </source>
</reference>
<dbReference type="GO" id="GO:0016020">
    <property type="term" value="C:membrane"/>
    <property type="evidence" value="ECO:0007669"/>
    <property type="project" value="GOC"/>
</dbReference>
<dbReference type="AlphaFoldDB" id="A0A6P8IWE3"/>
<feature type="domain" description="Endonuclease/exonuclease/phosphatase" evidence="3">
    <location>
        <begin position="39"/>
        <end position="287"/>
    </location>
</feature>
<protein>
    <submittedName>
        <fullName evidence="5">Uncharacterized protein LOC116305863</fullName>
    </submittedName>
</protein>
<evidence type="ECO:0000313" key="4">
    <source>
        <dbReference type="Proteomes" id="UP000515163"/>
    </source>
</evidence>
<accession>A0A6P8IWE3</accession>
<feature type="transmembrane region" description="Helical" evidence="1">
    <location>
        <begin position="370"/>
        <end position="397"/>
    </location>
</feature>
<dbReference type="InterPro" id="IPR005135">
    <property type="entry name" value="Endo/exonuclease/phosphatase"/>
</dbReference>
<keyword evidence="1" id="KW-1133">Transmembrane helix</keyword>